<name>A0A7J7C7B6_TRIWF</name>
<feature type="signal peptide" evidence="1">
    <location>
        <begin position="1"/>
        <end position="25"/>
    </location>
</feature>
<accession>A0A7J7C7B6</accession>
<dbReference type="AlphaFoldDB" id="A0A7J7C7B6"/>
<reference evidence="2 3" key="1">
    <citation type="journal article" date="2020" name="Nat. Commun.">
        <title>Genome of Tripterygium wilfordii and identification of cytochrome P450 involved in triptolide biosynthesis.</title>
        <authorList>
            <person name="Tu L."/>
            <person name="Su P."/>
            <person name="Zhang Z."/>
            <person name="Gao L."/>
            <person name="Wang J."/>
            <person name="Hu T."/>
            <person name="Zhou J."/>
            <person name="Zhang Y."/>
            <person name="Zhao Y."/>
            <person name="Liu Y."/>
            <person name="Song Y."/>
            <person name="Tong Y."/>
            <person name="Lu Y."/>
            <person name="Yang J."/>
            <person name="Xu C."/>
            <person name="Jia M."/>
            <person name="Peters R.J."/>
            <person name="Huang L."/>
            <person name="Gao W."/>
        </authorList>
    </citation>
    <scope>NUCLEOTIDE SEQUENCE [LARGE SCALE GENOMIC DNA]</scope>
    <source>
        <strain evidence="3">cv. XIE 37</strain>
        <tissue evidence="2">Leaf</tissue>
    </source>
</reference>
<feature type="chain" id="PRO_5029706737" evidence="1">
    <location>
        <begin position="26"/>
        <end position="110"/>
    </location>
</feature>
<dbReference type="InParanoid" id="A0A7J7C7B6"/>
<dbReference type="PANTHER" id="PTHR33592:SF10">
    <property type="entry name" value="TRANSMEMBRANE PROTEIN"/>
    <property type="match status" value="1"/>
</dbReference>
<evidence type="ECO:0000313" key="2">
    <source>
        <dbReference type="EMBL" id="KAF5730021.1"/>
    </source>
</evidence>
<dbReference type="EMBL" id="JAAARO010000020">
    <property type="protein sequence ID" value="KAF5730021.1"/>
    <property type="molecule type" value="Genomic_DNA"/>
</dbReference>
<evidence type="ECO:0000313" key="3">
    <source>
        <dbReference type="Proteomes" id="UP000593562"/>
    </source>
</evidence>
<gene>
    <name evidence="2" type="ORF">HS088_TW20G00391</name>
</gene>
<dbReference type="PANTHER" id="PTHR33592">
    <property type="entry name" value="TRANSMEMBRANE PROTEIN"/>
    <property type="match status" value="1"/>
</dbReference>
<evidence type="ECO:0000256" key="1">
    <source>
        <dbReference type="SAM" id="SignalP"/>
    </source>
</evidence>
<comment type="caution">
    <text evidence="2">The sequence shown here is derived from an EMBL/GenBank/DDBJ whole genome shotgun (WGS) entry which is preliminary data.</text>
</comment>
<keyword evidence="1" id="KW-0732">Signal</keyword>
<sequence length="110" mass="12043">MGFHKNNVCGTAFLVIIIIIHSMSCLQETMGIRTLEGDQWLVLGQSLQRGQVPPSGGNPCTYIPKRGKGRCTLSEMNIAGRAHPKTFSNHILNFAASIAGRSQKQESEIF</sequence>
<protein>
    <submittedName>
        <fullName evidence="2">Uncharacterized protein</fullName>
    </submittedName>
</protein>
<organism evidence="2 3">
    <name type="scientific">Tripterygium wilfordii</name>
    <name type="common">Thunder God vine</name>
    <dbReference type="NCBI Taxonomy" id="458696"/>
    <lineage>
        <taxon>Eukaryota</taxon>
        <taxon>Viridiplantae</taxon>
        <taxon>Streptophyta</taxon>
        <taxon>Embryophyta</taxon>
        <taxon>Tracheophyta</taxon>
        <taxon>Spermatophyta</taxon>
        <taxon>Magnoliopsida</taxon>
        <taxon>eudicotyledons</taxon>
        <taxon>Gunneridae</taxon>
        <taxon>Pentapetalae</taxon>
        <taxon>rosids</taxon>
        <taxon>fabids</taxon>
        <taxon>Celastrales</taxon>
        <taxon>Celastraceae</taxon>
        <taxon>Tripterygium</taxon>
    </lineage>
</organism>
<proteinExistence type="predicted"/>
<keyword evidence="3" id="KW-1185">Reference proteome</keyword>
<dbReference type="Proteomes" id="UP000593562">
    <property type="component" value="Unassembled WGS sequence"/>
</dbReference>